<sequence>MFGNNFTTIMKLINKFLKFNYLVNNMKDKFHSFYLFADNTFHKLFWHTCQS</sequence>
<dbReference type="HOGENOM" id="CLU_3105640_0_0_1"/>
<reference evidence="1" key="2">
    <citation type="submission" date="2025-08" db="UniProtKB">
        <authorList>
            <consortium name="Ensembl"/>
        </authorList>
    </citation>
    <scope>IDENTIFICATION</scope>
</reference>
<evidence type="ECO:0000313" key="2">
    <source>
        <dbReference type="Proteomes" id="UP000008144"/>
    </source>
</evidence>
<proteinExistence type="predicted"/>
<name>H2XLR5_CIOIN</name>
<reference evidence="1" key="3">
    <citation type="submission" date="2025-09" db="UniProtKB">
        <authorList>
            <consortium name="Ensembl"/>
        </authorList>
    </citation>
    <scope>IDENTIFICATION</scope>
</reference>
<keyword evidence="2" id="KW-1185">Reference proteome</keyword>
<protein>
    <submittedName>
        <fullName evidence="1">Uncharacterized protein</fullName>
    </submittedName>
</protein>
<organism evidence="1 2">
    <name type="scientific">Ciona intestinalis</name>
    <name type="common">Transparent sea squirt</name>
    <name type="synonym">Ascidia intestinalis</name>
    <dbReference type="NCBI Taxonomy" id="7719"/>
    <lineage>
        <taxon>Eukaryota</taxon>
        <taxon>Metazoa</taxon>
        <taxon>Chordata</taxon>
        <taxon>Tunicata</taxon>
        <taxon>Ascidiacea</taxon>
        <taxon>Phlebobranchia</taxon>
        <taxon>Cionidae</taxon>
        <taxon>Ciona</taxon>
    </lineage>
</organism>
<reference evidence="2" key="1">
    <citation type="journal article" date="2002" name="Science">
        <title>The draft genome of Ciona intestinalis: insights into chordate and vertebrate origins.</title>
        <authorList>
            <person name="Dehal P."/>
            <person name="Satou Y."/>
            <person name="Campbell R.K."/>
            <person name="Chapman J."/>
            <person name="Degnan B."/>
            <person name="De Tomaso A."/>
            <person name="Davidson B."/>
            <person name="Di Gregorio A."/>
            <person name="Gelpke M."/>
            <person name="Goodstein D.M."/>
            <person name="Harafuji N."/>
            <person name="Hastings K.E."/>
            <person name="Ho I."/>
            <person name="Hotta K."/>
            <person name="Huang W."/>
            <person name="Kawashima T."/>
            <person name="Lemaire P."/>
            <person name="Martinez D."/>
            <person name="Meinertzhagen I.A."/>
            <person name="Necula S."/>
            <person name="Nonaka M."/>
            <person name="Putnam N."/>
            <person name="Rash S."/>
            <person name="Saiga H."/>
            <person name="Satake M."/>
            <person name="Terry A."/>
            <person name="Yamada L."/>
            <person name="Wang H.G."/>
            <person name="Awazu S."/>
            <person name="Azumi K."/>
            <person name="Boore J."/>
            <person name="Branno M."/>
            <person name="Chin-Bow S."/>
            <person name="DeSantis R."/>
            <person name="Doyle S."/>
            <person name="Francino P."/>
            <person name="Keys D.N."/>
            <person name="Haga S."/>
            <person name="Hayashi H."/>
            <person name="Hino K."/>
            <person name="Imai K.S."/>
            <person name="Inaba K."/>
            <person name="Kano S."/>
            <person name="Kobayashi K."/>
            <person name="Kobayashi M."/>
            <person name="Lee B.I."/>
            <person name="Makabe K.W."/>
            <person name="Manohar C."/>
            <person name="Matassi G."/>
            <person name="Medina M."/>
            <person name="Mochizuki Y."/>
            <person name="Mount S."/>
            <person name="Morishita T."/>
            <person name="Miura S."/>
            <person name="Nakayama A."/>
            <person name="Nishizaka S."/>
            <person name="Nomoto H."/>
            <person name="Ohta F."/>
            <person name="Oishi K."/>
            <person name="Rigoutsos I."/>
            <person name="Sano M."/>
            <person name="Sasaki A."/>
            <person name="Sasakura Y."/>
            <person name="Shoguchi E."/>
            <person name="Shin-i T."/>
            <person name="Spagnuolo A."/>
            <person name="Stainier D."/>
            <person name="Suzuki M.M."/>
            <person name="Tassy O."/>
            <person name="Takatori N."/>
            <person name="Tokuoka M."/>
            <person name="Yagi K."/>
            <person name="Yoshizaki F."/>
            <person name="Wada S."/>
            <person name="Zhang C."/>
            <person name="Hyatt P.D."/>
            <person name="Larimer F."/>
            <person name="Detter C."/>
            <person name="Doggett N."/>
            <person name="Glavina T."/>
            <person name="Hawkins T."/>
            <person name="Richardson P."/>
            <person name="Lucas S."/>
            <person name="Kohara Y."/>
            <person name="Levine M."/>
            <person name="Satoh N."/>
            <person name="Rokhsar D.S."/>
        </authorList>
    </citation>
    <scope>NUCLEOTIDE SEQUENCE [LARGE SCALE GENOMIC DNA]</scope>
</reference>
<evidence type="ECO:0000313" key="1">
    <source>
        <dbReference type="Ensembl" id="ENSCINP00000030597.1"/>
    </source>
</evidence>
<dbReference type="Proteomes" id="UP000008144">
    <property type="component" value="Unassembled WGS sequence"/>
</dbReference>
<dbReference type="Ensembl" id="ENSCINT00000035906.1">
    <property type="protein sequence ID" value="ENSCINP00000030597.1"/>
    <property type="gene ID" value="ENSCING00000018449.1"/>
</dbReference>
<dbReference type="AlphaFoldDB" id="H2XLR5"/>
<dbReference type="InParanoid" id="H2XLR5"/>
<accession>H2XLR5</accession>